<protein>
    <recommendedName>
        <fullName evidence="2">N-acetyltransferase domain-containing protein</fullName>
    </recommendedName>
</protein>
<dbReference type="RefSeq" id="WP_344890221.1">
    <property type="nucleotide sequence ID" value="NZ_BAAAWD010000006.1"/>
</dbReference>
<dbReference type="EMBL" id="BAAAWD010000006">
    <property type="protein sequence ID" value="GAA2995510.1"/>
    <property type="molecule type" value="Genomic_DNA"/>
</dbReference>
<evidence type="ECO:0000313" key="4">
    <source>
        <dbReference type="Proteomes" id="UP001499930"/>
    </source>
</evidence>
<gene>
    <name evidence="3" type="ORF">GCM10017559_14890</name>
</gene>
<dbReference type="Pfam" id="PF13302">
    <property type="entry name" value="Acetyltransf_3"/>
    <property type="match status" value="1"/>
</dbReference>
<keyword evidence="4" id="KW-1185">Reference proteome</keyword>
<dbReference type="InterPro" id="IPR016181">
    <property type="entry name" value="Acyl_CoA_acyltransferase"/>
</dbReference>
<dbReference type="Gene3D" id="3.40.630.30">
    <property type="match status" value="1"/>
</dbReference>
<comment type="caution">
    <text evidence="3">The sequence shown here is derived from an EMBL/GenBank/DDBJ whole genome shotgun (WGS) entry which is preliminary data.</text>
</comment>
<name>A0ABN3XTK2_9ACTN</name>
<feature type="domain" description="N-acetyltransferase" evidence="2">
    <location>
        <begin position="22"/>
        <end position="186"/>
    </location>
</feature>
<dbReference type="InterPro" id="IPR000182">
    <property type="entry name" value="GNAT_dom"/>
</dbReference>
<proteinExistence type="predicted"/>
<dbReference type="SUPFAM" id="SSF55729">
    <property type="entry name" value="Acyl-CoA N-acyltransferases (Nat)"/>
    <property type="match status" value="1"/>
</dbReference>
<dbReference type="PROSITE" id="PS51186">
    <property type="entry name" value="GNAT"/>
    <property type="match status" value="1"/>
</dbReference>
<evidence type="ECO:0000313" key="3">
    <source>
        <dbReference type="EMBL" id="GAA2995510.1"/>
    </source>
</evidence>
<reference evidence="3 4" key="1">
    <citation type="journal article" date="2019" name="Int. J. Syst. Evol. Microbiol.">
        <title>The Global Catalogue of Microorganisms (GCM) 10K type strain sequencing project: providing services to taxonomists for standard genome sequencing and annotation.</title>
        <authorList>
            <consortium name="The Broad Institute Genomics Platform"/>
            <consortium name="The Broad Institute Genome Sequencing Center for Infectious Disease"/>
            <person name="Wu L."/>
            <person name="Ma J."/>
        </authorList>
    </citation>
    <scope>NUCLEOTIDE SEQUENCE [LARGE SCALE GENOMIC DNA]</scope>
    <source>
        <strain evidence="3 4">JCM 3106</strain>
    </source>
</reference>
<accession>A0ABN3XTK2</accession>
<evidence type="ECO:0000256" key="1">
    <source>
        <dbReference type="SAM" id="MobiDB-lite"/>
    </source>
</evidence>
<dbReference type="InterPro" id="IPR051908">
    <property type="entry name" value="Ribosomal_N-acetyltransferase"/>
</dbReference>
<dbReference type="PANTHER" id="PTHR43441:SF10">
    <property type="entry name" value="ACETYLTRANSFERASE"/>
    <property type="match status" value="1"/>
</dbReference>
<sequence>MTAPDEIANRFPSHIRLSGLGLHLREWTDDDLPAMVALFDEPQVARWTPLRSPFDADAAREYLSRARAARAADRGVQLAVTDDGHRARGEVLLFRTADDDGVAEVAYAIGARYRGRRLAVRAVEVMAGYAATSLGMRGLVLRADPANGASVAVARAAGFHLTDAEPVTFERKGDRITLLTWRRDLRQESAGTGRRYTAHDQRTPRGDAAAP</sequence>
<evidence type="ECO:0000259" key="2">
    <source>
        <dbReference type="PROSITE" id="PS51186"/>
    </source>
</evidence>
<dbReference type="Proteomes" id="UP001499930">
    <property type="component" value="Unassembled WGS sequence"/>
</dbReference>
<feature type="region of interest" description="Disordered" evidence="1">
    <location>
        <begin position="189"/>
        <end position="211"/>
    </location>
</feature>
<organism evidence="3 4">
    <name type="scientific">Streptosporangium longisporum</name>
    <dbReference type="NCBI Taxonomy" id="46187"/>
    <lineage>
        <taxon>Bacteria</taxon>
        <taxon>Bacillati</taxon>
        <taxon>Actinomycetota</taxon>
        <taxon>Actinomycetes</taxon>
        <taxon>Streptosporangiales</taxon>
        <taxon>Streptosporangiaceae</taxon>
        <taxon>Streptosporangium</taxon>
    </lineage>
</organism>
<dbReference type="PANTHER" id="PTHR43441">
    <property type="entry name" value="RIBOSOMAL-PROTEIN-SERINE ACETYLTRANSFERASE"/>
    <property type="match status" value="1"/>
</dbReference>